<protein>
    <submittedName>
        <fullName evidence="1">Uncharacterized protein</fullName>
    </submittedName>
</protein>
<evidence type="ECO:0000313" key="2">
    <source>
        <dbReference type="Proteomes" id="UP000011135"/>
    </source>
</evidence>
<organism evidence="1 2">
    <name type="scientific">Fulvivirga imtechensis AK7</name>
    <dbReference type="NCBI Taxonomy" id="1237149"/>
    <lineage>
        <taxon>Bacteria</taxon>
        <taxon>Pseudomonadati</taxon>
        <taxon>Bacteroidota</taxon>
        <taxon>Cytophagia</taxon>
        <taxon>Cytophagales</taxon>
        <taxon>Fulvivirgaceae</taxon>
        <taxon>Fulvivirga</taxon>
    </lineage>
</organism>
<gene>
    <name evidence="1" type="ORF">C900_04038</name>
</gene>
<accession>L8JQ82</accession>
<comment type="caution">
    <text evidence="1">The sequence shown here is derived from an EMBL/GenBank/DDBJ whole genome shotgun (WGS) entry which is preliminary data.</text>
</comment>
<sequence length="61" mass="6828">MEAWESIKKKSFRDALLNFQKFGEAKPLGSSGSASAFLVLEGLGKHKEKKLQGCFTKLPKW</sequence>
<dbReference type="EMBL" id="AMZN01000055">
    <property type="protein sequence ID" value="ELR70353.1"/>
    <property type="molecule type" value="Genomic_DNA"/>
</dbReference>
<evidence type="ECO:0000313" key="1">
    <source>
        <dbReference type="EMBL" id="ELR70353.1"/>
    </source>
</evidence>
<proteinExistence type="predicted"/>
<dbReference type="STRING" id="1237149.C900_04038"/>
<dbReference type="Proteomes" id="UP000011135">
    <property type="component" value="Unassembled WGS sequence"/>
</dbReference>
<keyword evidence="2" id="KW-1185">Reference proteome</keyword>
<reference evidence="1 2" key="1">
    <citation type="submission" date="2012-12" db="EMBL/GenBank/DDBJ databases">
        <title>Genome assembly of Fulvivirga imtechensis AK7.</title>
        <authorList>
            <person name="Nupur N."/>
            <person name="Khatri I."/>
            <person name="Kumar R."/>
            <person name="Subramanian S."/>
            <person name="Pinnaka A."/>
        </authorList>
    </citation>
    <scope>NUCLEOTIDE SEQUENCE [LARGE SCALE GENOMIC DNA]</scope>
    <source>
        <strain evidence="1 2">AK7</strain>
    </source>
</reference>
<name>L8JQ82_9BACT</name>
<dbReference type="AlphaFoldDB" id="L8JQ82"/>